<evidence type="ECO:0000313" key="7">
    <source>
        <dbReference type="Proteomes" id="UP000604117"/>
    </source>
</evidence>
<dbReference type="GO" id="GO:0051301">
    <property type="term" value="P:cell division"/>
    <property type="evidence" value="ECO:0007669"/>
    <property type="project" value="UniProtKB-KW"/>
</dbReference>
<evidence type="ECO:0000256" key="4">
    <source>
        <dbReference type="SAM" id="Phobius"/>
    </source>
</evidence>
<comment type="caution">
    <text evidence="6">The sequence shown here is derived from an EMBL/GenBank/DDBJ whole genome shotgun (WGS) entry which is preliminary data.</text>
</comment>
<keyword evidence="1 3" id="KW-0547">Nucleotide-binding</keyword>
<feature type="binding site" evidence="3">
    <location>
        <begin position="241"/>
        <end position="248"/>
    </location>
    <ligand>
        <name>ATP</name>
        <dbReference type="ChEBI" id="CHEBI:30616"/>
    </ligand>
</feature>
<evidence type="ECO:0000256" key="3">
    <source>
        <dbReference type="PROSITE-ProRule" id="PRU00289"/>
    </source>
</evidence>
<reference evidence="6 7" key="1">
    <citation type="submission" date="2021-01" db="EMBL/GenBank/DDBJ databases">
        <title>Whole genome shotgun sequence of Asanoa siamensis NBRC 107932.</title>
        <authorList>
            <person name="Komaki H."/>
            <person name="Tamura T."/>
        </authorList>
    </citation>
    <scope>NUCLEOTIDE SEQUENCE [LARGE SCALE GENOMIC DNA]</scope>
    <source>
        <strain evidence="6 7">NBRC 107932</strain>
    </source>
</reference>
<protein>
    <submittedName>
        <fullName evidence="6">Hypothetical cell division FtsK/SpoIIIE protein</fullName>
    </submittedName>
</protein>
<keyword evidence="6" id="KW-0132">Cell division</keyword>
<keyword evidence="2 3" id="KW-0067">ATP-binding</keyword>
<evidence type="ECO:0000256" key="1">
    <source>
        <dbReference type="ARBA" id="ARBA00022741"/>
    </source>
</evidence>
<proteinExistence type="predicted"/>
<keyword evidence="7" id="KW-1185">Reference proteome</keyword>
<organism evidence="6 7">
    <name type="scientific">Asanoa siamensis</name>
    <dbReference type="NCBI Taxonomy" id="926357"/>
    <lineage>
        <taxon>Bacteria</taxon>
        <taxon>Bacillati</taxon>
        <taxon>Actinomycetota</taxon>
        <taxon>Actinomycetes</taxon>
        <taxon>Micromonosporales</taxon>
        <taxon>Micromonosporaceae</taxon>
        <taxon>Asanoa</taxon>
    </lineage>
</organism>
<dbReference type="PROSITE" id="PS50901">
    <property type="entry name" value="FTSK"/>
    <property type="match status" value="1"/>
</dbReference>
<dbReference type="Gene3D" id="3.40.50.300">
    <property type="entry name" value="P-loop containing nucleotide triphosphate hydrolases"/>
    <property type="match status" value="1"/>
</dbReference>
<dbReference type="PANTHER" id="PTHR22683:SF41">
    <property type="entry name" value="DNA TRANSLOCASE FTSK"/>
    <property type="match status" value="1"/>
</dbReference>
<evidence type="ECO:0000259" key="5">
    <source>
        <dbReference type="PROSITE" id="PS50901"/>
    </source>
</evidence>
<dbReference type="PANTHER" id="PTHR22683">
    <property type="entry name" value="SPORULATION PROTEIN RELATED"/>
    <property type="match status" value="1"/>
</dbReference>
<dbReference type="RefSeq" id="WP_203710457.1">
    <property type="nucleotide sequence ID" value="NZ_BONE01000002.1"/>
</dbReference>
<gene>
    <name evidence="6" type="ORF">Asi02nite_04970</name>
</gene>
<keyword evidence="4" id="KW-0472">Membrane</keyword>
<evidence type="ECO:0000313" key="6">
    <source>
        <dbReference type="EMBL" id="GIF70979.1"/>
    </source>
</evidence>
<evidence type="ECO:0000256" key="2">
    <source>
        <dbReference type="ARBA" id="ARBA00022840"/>
    </source>
</evidence>
<dbReference type="Proteomes" id="UP000604117">
    <property type="component" value="Unassembled WGS sequence"/>
</dbReference>
<feature type="transmembrane region" description="Helical" evidence="4">
    <location>
        <begin position="69"/>
        <end position="89"/>
    </location>
</feature>
<dbReference type="InterPro" id="IPR050206">
    <property type="entry name" value="FtsK/SpoIIIE/SftA"/>
</dbReference>
<keyword evidence="4" id="KW-1133">Transmembrane helix</keyword>
<dbReference type="Pfam" id="PF01580">
    <property type="entry name" value="FtsK_SpoIIIE"/>
    <property type="match status" value="1"/>
</dbReference>
<dbReference type="InterPro" id="IPR027417">
    <property type="entry name" value="P-loop_NTPase"/>
</dbReference>
<name>A0ABQ4CI54_9ACTN</name>
<accession>A0ABQ4CI54</accession>
<dbReference type="InterPro" id="IPR002543">
    <property type="entry name" value="FtsK_dom"/>
</dbReference>
<feature type="domain" description="FtsK" evidence="5">
    <location>
        <begin position="225"/>
        <end position="406"/>
    </location>
</feature>
<feature type="transmembrane region" description="Helical" evidence="4">
    <location>
        <begin position="44"/>
        <end position="63"/>
    </location>
</feature>
<dbReference type="EMBL" id="BONE01000002">
    <property type="protein sequence ID" value="GIF70979.1"/>
    <property type="molecule type" value="Genomic_DNA"/>
</dbReference>
<dbReference type="SUPFAM" id="SSF52540">
    <property type="entry name" value="P-loop containing nucleoside triphosphate hydrolases"/>
    <property type="match status" value="1"/>
</dbReference>
<keyword evidence="4" id="KW-0812">Transmembrane</keyword>
<sequence>MPFVNVIRGQEIPDAPLNVRTPVVRIPLWLAVAWWCLRKLGRLAVVYVRYWWATLPATGLGWLYLEHGWLGVVVPIGGLALVLTGWAFASPASWLRFGWWPVKGRLRRWQYRRVWHPAMATARLTVSWDDHTILPVIKRVRCTAGADTVTVRMVRGQIPDDYAKVSERLAHTFGVREVKVAPGTRPDLVALTLTRGDPLAQLVPPLPVPAVPDFTRLAVGLREDGRPFTLRLLGSQLLLAGATDAGKGSGIWSLIAALSGGIASGVVQVWAFDPKGGMELSVGRPLFHRFACDDFPAMADMLEEAVKTMRERTGRLRGITRQHTPTADEPLILIVIDELANLTSYLTDRHLKDRIKAALSVLLSQGRAVGVHVLACLQDPRKEVLPFRNLFPTRIALRLSEDTEVDLVLNDGTRDRGALCDRIPKSLPGIAYVLLDGDPTPMRVRFSYWSDDDIAELAHTYGRLRVVDGGEVA</sequence>
<keyword evidence="6" id="KW-0131">Cell cycle</keyword>